<dbReference type="Proteomes" id="UP000198280">
    <property type="component" value="Unassembled WGS sequence"/>
</dbReference>
<evidence type="ECO:0000313" key="1">
    <source>
        <dbReference type="EMBL" id="SNT58319.1"/>
    </source>
</evidence>
<keyword evidence="2" id="KW-1185">Reference proteome</keyword>
<accession>A0A239NW36</accession>
<organism evidence="1 2">
    <name type="scientific">Actinacidiphila glaucinigra</name>
    <dbReference type="NCBI Taxonomy" id="235986"/>
    <lineage>
        <taxon>Bacteria</taxon>
        <taxon>Bacillati</taxon>
        <taxon>Actinomycetota</taxon>
        <taxon>Actinomycetes</taxon>
        <taxon>Kitasatosporales</taxon>
        <taxon>Streptomycetaceae</taxon>
        <taxon>Actinacidiphila</taxon>
    </lineage>
</organism>
<name>A0A239NW36_9ACTN</name>
<proteinExistence type="predicted"/>
<reference evidence="1 2" key="1">
    <citation type="submission" date="2017-06" db="EMBL/GenBank/DDBJ databases">
        <authorList>
            <person name="Kim H.J."/>
            <person name="Triplett B.A."/>
        </authorList>
    </citation>
    <scope>NUCLEOTIDE SEQUENCE [LARGE SCALE GENOMIC DNA]</scope>
    <source>
        <strain evidence="1 2">CGMCC 4.1858</strain>
    </source>
</reference>
<evidence type="ECO:0000313" key="2">
    <source>
        <dbReference type="Proteomes" id="UP000198280"/>
    </source>
</evidence>
<dbReference type="EMBL" id="FZOF01000048">
    <property type="protein sequence ID" value="SNT58319.1"/>
    <property type="molecule type" value="Genomic_DNA"/>
</dbReference>
<gene>
    <name evidence="1" type="ORF">SAMN05216252_14828</name>
</gene>
<sequence length="126" mass="14941">MITHEVPRGRFSWRGWFPVRWTRRRTLAEEHHWRAARYGTDGWTPAPAGVETHQPAVLAPLYRQLRKALEDGKNEPGATDFYYGEMEMRRHDLETSRGERMILWLYWRVPGTVCEPSALWHGWVLP</sequence>
<protein>
    <submittedName>
        <fullName evidence="1">Uncharacterized protein</fullName>
    </submittedName>
</protein>
<dbReference type="AlphaFoldDB" id="A0A239NW36"/>